<dbReference type="EMBL" id="HBIP01021515">
    <property type="protein sequence ID" value="CAE0497774.1"/>
    <property type="molecule type" value="Transcribed_RNA"/>
</dbReference>
<dbReference type="EMBL" id="HBIP01021516">
    <property type="protein sequence ID" value="CAE0497775.1"/>
    <property type="molecule type" value="Transcribed_RNA"/>
</dbReference>
<proteinExistence type="predicted"/>
<evidence type="ECO:0000313" key="3">
    <source>
        <dbReference type="EMBL" id="CAE0497775.1"/>
    </source>
</evidence>
<organism evidence="2">
    <name type="scientific">Dunaliella tertiolecta</name>
    <name type="common">Green alga</name>
    <dbReference type="NCBI Taxonomy" id="3047"/>
    <lineage>
        <taxon>Eukaryota</taxon>
        <taxon>Viridiplantae</taxon>
        <taxon>Chlorophyta</taxon>
        <taxon>core chlorophytes</taxon>
        <taxon>Chlorophyceae</taxon>
        <taxon>CS clade</taxon>
        <taxon>Chlamydomonadales</taxon>
        <taxon>Dunaliellaceae</taxon>
        <taxon>Dunaliella</taxon>
    </lineage>
</organism>
<dbReference type="AlphaFoldDB" id="A0A6S8LC73"/>
<evidence type="ECO:0000259" key="1">
    <source>
        <dbReference type="Pfam" id="PF05686"/>
    </source>
</evidence>
<dbReference type="Pfam" id="PF05686">
    <property type="entry name" value="Glyco_transf_90"/>
    <property type="match status" value="1"/>
</dbReference>
<accession>A0A6S8LC73</accession>
<protein>
    <recommendedName>
        <fullName evidence="1">Glycosyl transferase CAP10 domain-containing protein</fullName>
    </recommendedName>
</protein>
<sequence>MMLRFKYQLLVDGHGPAYDGNIWKLLSNGVSFQIAPDAEHPSQPTPLYHMFYSPVLRARENYIPTTMSELGESVQWCLDNDEQCSDIAKNARNTVKKVLNLTVVLDYMMRTLTSLHNWHHAYAAS</sequence>
<name>A0A6S8LC73_DUNTE</name>
<feature type="domain" description="Glycosyl transferase CAP10" evidence="1">
    <location>
        <begin position="45"/>
        <end position="114"/>
    </location>
</feature>
<gene>
    <name evidence="2" type="ORF">DTER00134_LOCUS12847</name>
    <name evidence="3" type="ORF">DTER00134_LOCUS12848</name>
</gene>
<reference evidence="2" key="1">
    <citation type="submission" date="2021-01" db="EMBL/GenBank/DDBJ databases">
        <authorList>
            <person name="Corre E."/>
            <person name="Pelletier E."/>
            <person name="Niang G."/>
            <person name="Scheremetjew M."/>
            <person name="Finn R."/>
            <person name="Kale V."/>
            <person name="Holt S."/>
            <person name="Cochrane G."/>
            <person name="Meng A."/>
            <person name="Brown T."/>
            <person name="Cohen L."/>
        </authorList>
    </citation>
    <scope>NUCLEOTIDE SEQUENCE</scope>
    <source>
        <strain evidence="2">CCMP1320</strain>
    </source>
</reference>
<dbReference type="InterPro" id="IPR006598">
    <property type="entry name" value="CAP10"/>
</dbReference>
<evidence type="ECO:0000313" key="2">
    <source>
        <dbReference type="EMBL" id="CAE0497774.1"/>
    </source>
</evidence>